<accession>A0AAN6LQ51</accession>
<dbReference type="GO" id="GO:0005634">
    <property type="term" value="C:nucleus"/>
    <property type="evidence" value="ECO:0007669"/>
    <property type="project" value="UniProtKB-SubCell"/>
</dbReference>
<dbReference type="EMBL" id="WVTA01000021">
    <property type="protein sequence ID" value="KAK3197207.1"/>
    <property type="molecule type" value="Genomic_DNA"/>
</dbReference>
<protein>
    <recommendedName>
        <fullName evidence="4">Zn(2)-C6 fungal-type domain-containing protein</fullName>
    </recommendedName>
</protein>
<dbReference type="Pfam" id="PF11951">
    <property type="entry name" value="Fungal_trans_2"/>
    <property type="match status" value="1"/>
</dbReference>
<name>A0AAN6LQ51_9PLEO</name>
<organism evidence="5 6">
    <name type="scientific">Pseudopithomyces chartarum</name>
    <dbReference type="NCBI Taxonomy" id="1892770"/>
    <lineage>
        <taxon>Eukaryota</taxon>
        <taxon>Fungi</taxon>
        <taxon>Dikarya</taxon>
        <taxon>Ascomycota</taxon>
        <taxon>Pezizomycotina</taxon>
        <taxon>Dothideomycetes</taxon>
        <taxon>Pleosporomycetidae</taxon>
        <taxon>Pleosporales</taxon>
        <taxon>Massarineae</taxon>
        <taxon>Didymosphaeriaceae</taxon>
        <taxon>Pseudopithomyces</taxon>
    </lineage>
</organism>
<dbReference type="PANTHER" id="PTHR37534:SF43">
    <property type="entry name" value="FINGER DOMAIN PROTEIN, PUTATIVE (AFU_ORTHOLOGUE AFUA_1G01850)-RELATED"/>
    <property type="match status" value="1"/>
</dbReference>
<dbReference type="AlphaFoldDB" id="A0AAN6LQ51"/>
<feature type="region of interest" description="Disordered" evidence="3">
    <location>
        <begin position="92"/>
        <end position="118"/>
    </location>
</feature>
<dbReference type="GO" id="GO:0000981">
    <property type="term" value="F:DNA-binding transcription factor activity, RNA polymerase II-specific"/>
    <property type="evidence" value="ECO:0007669"/>
    <property type="project" value="InterPro"/>
</dbReference>
<dbReference type="GO" id="GO:0000976">
    <property type="term" value="F:transcription cis-regulatory region binding"/>
    <property type="evidence" value="ECO:0007669"/>
    <property type="project" value="TreeGrafter"/>
</dbReference>
<dbReference type="PANTHER" id="PTHR37534">
    <property type="entry name" value="TRANSCRIPTIONAL ACTIVATOR PROTEIN UGA3"/>
    <property type="match status" value="1"/>
</dbReference>
<proteinExistence type="predicted"/>
<dbReference type="PROSITE" id="PS50048">
    <property type="entry name" value="ZN2_CY6_FUNGAL_2"/>
    <property type="match status" value="1"/>
</dbReference>
<keyword evidence="6" id="KW-1185">Reference proteome</keyword>
<dbReference type="Gene3D" id="4.10.240.10">
    <property type="entry name" value="Zn(2)-C6 fungal-type DNA-binding domain"/>
    <property type="match status" value="1"/>
</dbReference>
<dbReference type="Proteomes" id="UP001280581">
    <property type="component" value="Unassembled WGS sequence"/>
</dbReference>
<keyword evidence="2" id="KW-0539">Nucleus</keyword>
<evidence type="ECO:0000259" key="4">
    <source>
        <dbReference type="PROSITE" id="PS50048"/>
    </source>
</evidence>
<feature type="domain" description="Zn(2)-C6 fungal-type" evidence="4">
    <location>
        <begin position="18"/>
        <end position="48"/>
    </location>
</feature>
<feature type="compositionally biased region" description="Low complexity" evidence="3">
    <location>
        <begin position="236"/>
        <end position="252"/>
    </location>
</feature>
<sequence length="787" mass="87257">MPRPKKEGHIPKTRSRNGCWPCKGRKVKCGEQKPHCDACVRQGETCDYSIRLNWGGRTKRDSMMENTEFGPSTANSPYQSLLSFEDVATPLLYSQSPERPPSRRRPIRHGRSQSANSIPKFEPEVCSDLMRTYTQSHPALPVNIPLDRSSPIPDAGQKSTLAPFGVFEYSGTFDYPSPAATSFDAPIYSNAGYPAFPHTQSMPPPSAYPTPNNRQYTETPDSVANHHQRSFSPATSDAHSPPSGPPAHSYSPFGLPLTPNSSVGTDEIPMRPTSGQPSGTHLPVDLRKLSVQSLLSGPPGDIASHGRQYPITNEEFTIYGYDIGLPDLDMPHNDDVNAIAIFSPPCGAMDIDGESRPANIEARGKDMAFEKGGYYAKPVPIKISKSLEPLPPLLLENPMNLLYFHHFLNHTARILVPHDCPSNPFRVILPEMAVKDENIMSLLLAYSASHRARMLYHDEPANRIAMWVRDVFPKLRTSLANSSSITNEALAPSIMLASLEIISPNTFEVPISWQDHLSMARQMIIARGGPKTMDKSDHAAYFLSRWFAYLDVLGSLSGNKNDEPLGSWYWNSENESADSDFQIDCLTGFTNRCVGMLARIAELAKEVEPMRLDAAGNVDAEFRPELDVTARAEVIRRDLWKGLTGVNAHKGCDHRSSTSTSSSEISWDATEIYATNEMFHWAGLIHLYRRVYNYPSTHPAVQQSVSQIIDLLFKVRRGSTAEACLLFPMFAAGCDAVDKGQRDKVMERLLAVEGFGMVQVGRARAIMERVWATGRAWEGLVQGEFFG</sequence>
<feature type="compositionally biased region" description="Polar residues" evidence="3">
    <location>
        <begin position="209"/>
        <end position="222"/>
    </location>
</feature>
<dbReference type="InterPro" id="IPR036864">
    <property type="entry name" value="Zn2-C6_fun-type_DNA-bd_sf"/>
</dbReference>
<evidence type="ECO:0000256" key="2">
    <source>
        <dbReference type="ARBA" id="ARBA00023242"/>
    </source>
</evidence>
<dbReference type="Pfam" id="PF00172">
    <property type="entry name" value="Zn_clus"/>
    <property type="match status" value="1"/>
</dbReference>
<gene>
    <name evidence="5" type="ORF">GRF29_1536g983255</name>
</gene>
<dbReference type="InterPro" id="IPR021858">
    <property type="entry name" value="Fun_TF"/>
</dbReference>
<evidence type="ECO:0000313" key="6">
    <source>
        <dbReference type="Proteomes" id="UP001280581"/>
    </source>
</evidence>
<evidence type="ECO:0000256" key="3">
    <source>
        <dbReference type="SAM" id="MobiDB-lite"/>
    </source>
</evidence>
<evidence type="ECO:0000256" key="1">
    <source>
        <dbReference type="ARBA" id="ARBA00004123"/>
    </source>
</evidence>
<dbReference type="GO" id="GO:0008270">
    <property type="term" value="F:zinc ion binding"/>
    <property type="evidence" value="ECO:0007669"/>
    <property type="project" value="InterPro"/>
</dbReference>
<dbReference type="InterPro" id="IPR001138">
    <property type="entry name" value="Zn2Cys6_DnaBD"/>
</dbReference>
<dbReference type="GO" id="GO:0045944">
    <property type="term" value="P:positive regulation of transcription by RNA polymerase II"/>
    <property type="evidence" value="ECO:0007669"/>
    <property type="project" value="TreeGrafter"/>
</dbReference>
<dbReference type="SUPFAM" id="SSF57701">
    <property type="entry name" value="Zn2/Cys6 DNA-binding domain"/>
    <property type="match status" value="1"/>
</dbReference>
<evidence type="ECO:0000313" key="5">
    <source>
        <dbReference type="EMBL" id="KAK3197207.1"/>
    </source>
</evidence>
<dbReference type="CDD" id="cd00067">
    <property type="entry name" value="GAL4"/>
    <property type="match status" value="1"/>
</dbReference>
<feature type="region of interest" description="Disordered" evidence="3">
    <location>
        <begin position="196"/>
        <end position="280"/>
    </location>
</feature>
<reference evidence="5 6" key="1">
    <citation type="submission" date="2021-02" db="EMBL/GenBank/DDBJ databases">
        <title>Genome assembly of Pseudopithomyces chartarum.</title>
        <authorList>
            <person name="Jauregui R."/>
            <person name="Singh J."/>
            <person name="Voisey C."/>
        </authorList>
    </citation>
    <scope>NUCLEOTIDE SEQUENCE [LARGE SCALE GENOMIC DNA]</scope>
    <source>
        <strain evidence="5 6">AGR01</strain>
    </source>
</reference>
<comment type="caution">
    <text evidence="5">The sequence shown here is derived from an EMBL/GenBank/DDBJ whole genome shotgun (WGS) entry which is preliminary data.</text>
</comment>
<comment type="subcellular location">
    <subcellularLocation>
        <location evidence="1">Nucleus</location>
    </subcellularLocation>
</comment>
<feature type="compositionally biased region" description="Basic residues" evidence="3">
    <location>
        <begin position="102"/>
        <end position="111"/>
    </location>
</feature>
<dbReference type="PROSITE" id="PS00463">
    <property type="entry name" value="ZN2_CY6_FUNGAL_1"/>
    <property type="match status" value="1"/>
</dbReference>
<dbReference type="SMART" id="SM00066">
    <property type="entry name" value="GAL4"/>
    <property type="match status" value="1"/>
</dbReference>